<evidence type="ECO:0000256" key="11">
    <source>
        <dbReference type="ARBA" id="ARBA00023163"/>
    </source>
</evidence>
<reference evidence="16 17" key="1">
    <citation type="submission" date="2017-09" db="EMBL/GenBank/DDBJ databases">
        <title>Depth-based differentiation of microbial function through sediment-hosted aquifers and enrichment of novel symbionts in the deep terrestrial subsurface.</title>
        <authorList>
            <person name="Probst A.J."/>
            <person name="Ladd B."/>
            <person name="Jarett J.K."/>
            <person name="Geller-Mcgrath D.E."/>
            <person name="Sieber C.M."/>
            <person name="Emerson J.B."/>
            <person name="Anantharaman K."/>
            <person name="Thomas B.C."/>
            <person name="Malmstrom R."/>
            <person name="Stieglmeier M."/>
            <person name="Klingl A."/>
            <person name="Woyke T."/>
            <person name="Ryan C.M."/>
            <person name="Banfield J.F."/>
        </authorList>
    </citation>
    <scope>NUCLEOTIDE SEQUENCE [LARGE SCALE GENOMIC DNA]</scope>
    <source>
        <strain evidence="16">CG11_big_fil_rev_8_21_14_0_20_40_15</strain>
    </source>
</reference>
<dbReference type="SUPFAM" id="SSF57783">
    <property type="entry name" value="Zinc beta-ribbon"/>
    <property type="match status" value="1"/>
</dbReference>
<evidence type="ECO:0000256" key="9">
    <source>
        <dbReference type="ARBA" id="ARBA00022842"/>
    </source>
</evidence>
<dbReference type="SMART" id="SM00400">
    <property type="entry name" value="ZnF_CHCC"/>
    <property type="match status" value="1"/>
</dbReference>
<protein>
    <recommendedName>
        <fullName evidence="12 13">DNA primase</fullName>
        <ecNumber evidence="12">2.7.7.101</ecNumber>
    </recommendedName>
</protein>
<dbReference type="SUPFAM" id="SSF56731">
    <property type="entry name" value="DNA primase core"/>
    <property type="match status" value="1"/>
</dbReference>
<comment type="domain">
    <text evidence="12">Contains an N-terminal zinc-binding domain, a central core domain that contains the primase activity, and a C-terminal DnaB-binding domain.</text>
</comment>
<gene>
    <name evidence="12" type="primary">dnaG</name>
    <name evidence="16" type="ORF">COV84_01755</name>
</gene>
<dbReference type="EC" id="2.7.7.101" evidence="12"/>
<keyword evidence="10 12" id="KW-0238">DNA-binding</keyword>
<evidence type="ECO:0000256" key="12">
    <source>
        <dbReference type="HAMAP-Rule" id="MF_00974"/>
    </source>
</evidence>
<evidence type="ECO:0000256" key="2">
    <source>
        <dbReference type="ARBA" id="ARBA00022515"/>
    </source>
</evidence>
<dbReference type="InterPro" id="IPR006295">
    <property type="entry name" value="DNA_primase_DnaG"/>
</dbReference>
<dbReference type="AlphaFoldDB" id="A0A2H0KVL5"/>
<dbReference type="Gene3D" id="3.40.1360.10">
    <property type="match status" value="1"/>
</dbReference>
<keyword evidence="8 12" id="KW-0862">Zinc</keyword>
<dbReference type="Pfam" id="PF10410">
    <property type="entry name" value="DnaB_bind"/>
    <property type="match status" value="1"/>
</dbReference>
<keyword evidence="3 12" id="KW-0808">Transferase</keyword>
<comment type="caution">
    <text evidence="16">The sequence shown here is derived from an EMBL/GenBank/DDBJ whole genome shotgun (WGS) entry which is preliminary data.</text>
</comment>
<dbReference type="GO" id="GO:0006269">
    <property type="term" value="P:DNA replication, synthesis of primer"/>
    <property type="evidence" value="ECO:0007669"/>
    <property type="project" value="UniProtKB-UniRule"/>
</dbReference>
<dbReference type="Pfam" id="PF08275">
    <property type="entry name" value="DNAG_N"/>
    <property type="match status" value="1"/>
</dbReference>
<dbReference type="InterPro" id="IPR037068">
    <property type="entry name" value="DNA_primase_core_N_sf"/>
</dbReference>
<organism evidence="16 17">
    <name type="scientific">Candidatus Portnoybacteria bacterium CG11_big_fil_rev_8_21_14_0_20_40_15</name>
    <dbReference type="NCBI Taxonomy" id="1974817"/>
    <lineage>
        <taxon>Bacteria</taxon>
        <taxon>Candidatus Portnoyibacteriota</taxon>
    </lineage>
</organism>
<evidence type="ECO:0000256" key="13">
    <source>
        <dbReference type="PIRNR" id="PIRNR002811"/>
    </source>
</evidence>
<evidence type="ECO:0000256" key="7">
    <source>
        <dbReference type="ARBA" id="ARBA00022771"/>
    </source>
</evidence>
<dbReference type="InterPro" id="IPR034151">
    <property type="entry name" value="TOPRIM_DnaG_bac"/>
</dbReference>
<comment type="subunit">
    <text evidence="12">Monomer. Interacts with DnaB.</text>
</comment>
<evidence type="ECO:0000256" key="10">
    <source>
        <dbReference type="ARBA" id="ARBA00023125"/>
    </source>
</evidence>
<evidence type="ECO:0000259" key="15">
    <source>
        <dbReference type="PROSITE" id="PS50880"/>
    </source>
</evidence>
<keyword evidence="4 12" id="KW-0548">Nucleotidyltransferase</keyword>
<dbReference type="InterPro" id="IPR030846">
    <property type="entry name" value="DnaG_bac"/>
</dbReference>
<comment type="function">
    <text evidence="12 13">RNA polymerase that catalyzes the synthesis of short RNA molecules used as primers for DNA polymerase during DNA replication.</text>
</comment>
<dbReference type="PIRSF" id="PIRSF002811">
    <property type="entry name" value="DnaG"/>
    <property type="match status" value="1"/>
</dbReference>
<dbReference type="GO" id="GO:0003677">
    <property type="term" value="F:DNA binding"/>
    <property type="evidence" value="ECO:0007669"/>
    <property type="project" value="UniProtKB-KW"/>
</dbReference>
<dbReference type="FunFam" id="3.90.580.10:FF:000001">
    <property type="entry name" value="DNA primase"/>
    <property type="match status" value="1"/>
</dbReference>
<dbReference type="InterPro" id="IPR002694">
    <property type="entry name" value="Znf_CHC2"/>
</dbReference>
<dbReference type="InterPro" id="IPR006171">
    <property type="entry name" value="TOPRIM_dom"/>
</dbReference>
<dbReference type="InterPro" id="IPR036977">
    <property type="entry name" value="DNA_primase_Znf_CHC2"/>
</dbReference>
<keyword evidence="9" id="KW-0460">Magnesium</keyword>
<evidence type="ECO:0000313" key="16">
    <source>
        <dbReference type="EMBL" id="PIQ75335.1"/>
    </source>
</evidence>
<dbReference type="NCBIfam" id="TIGR01391">
    <property type="entry name" value="dnaG"/>
    <property type="match status" value="1"/>
</dbReference>
<dbReference type="GO" id="GO:0005737">
    <property type="term" value="C:cytoplasm"/>
    <property type="evidence" value="ECO:0007669"/>
    <property type="project" value="TreeGrafter"/>
</dbReference>
<evidence type="ECO:0000256" key="6">
    <source>
        <dbReference type="ARBA" id="ARBA00022723"/>
    </source>
</evidence>
<evidence type="ECO:0000256" key="4">
    <source>
        <dbReference type="ARBA" id="ARBA00022695"/>
    </source>
</evidence>
<dbReference type="Pfam" id="PF13155">
    <property type="entry name" value="Toprim_2"/>
    <property type="match status" value="1"/>
</dbReference>
<dbReference type="Proteomes" id="UP000229317">
    <property type="component" value="Unassembled WGS sequence"/>
</dbReference>
<dbReference type="InterPro" id="IPR013264">
    <property type="entry name" value="DNAG_N"/>
</dbReference>
<evidence type="ECO:0000256" key="1">
    <source>
        <dbReference type="ARBA" id="ARBA00022478"/>
    </source>
</evidence>
<dbReference type="Gene3D" id="3.90.580.10">
    <property type="entry name" value="Zinc finger, CHC2-type domain"/>
    <property type="match status" value="1"/>
</dbReference>
<evidence type="ECO:0000256" key="5">
    <source>
        <dbReference type="ARBA" id="ARBA00022705"/>
    </source>
</evidence>
<feature type="domain" description="Toprim" evidence="15">
    <location>
        <begin position="268"/>
        <end position="349"/>
    </location>
</feature>
<keyword evidence="5 12" id="KW-0235">DNA replication</keyword>
<dbReference type="PANTHER" id="PTHR30313">
    <property type="entry name" value="DNA PRIMASE"/>
    <property type="match status" value="1"/>
</dbReference>
<evidence type="ECO:0000256" key="14">
    <source>
        <dbReference type="PIRSR" id="PIRSR002811-1"/>
    </source>
</evidence>
<dbReference type="GO" id="GO:0003899">
    <property type="term" value="F:DNA-directed RNA polymerase activity"/>
    <property type="evidence" value="ECO:0007669"/>
    <property type="project" value="UniProtKB-UniRule"/>
</dbReference>
<dbReference type="HAMAP" id="MF_00974">
    <property type="entry name" value="DNA_primase_DnaG"/>
    <property type="match status" value="1"/>
</dbReference>
<name>A0A2H0KVL5_9BACT</name>
<keyword evidence="2 12" id="KW-0639">Primosome</keyword>
<keyword evidence="6 12" id="KW-0479">Metal-binding</keyword>
<evidence type="ECO:0000256" key="8">
    <source>
        <dbReference type="ARBA" id="ARBA00022833"/>
    </source>
</evidence>
<keyword evidence="1 12" id="KW-0240">DNA-directed RNA polymerase</keyword>
<dbReference type="CDD" id="cd03364">
    <property type="entry name" value="TOPRIM_DnaG_primases"/>
    <property type="match status" value="1"/>
</dbReference>
<comment type="cofactor">
    <cofactor evidence="12 13 14">
        <name>Zn(2+)</name>
        <dbReference type="ChEBI" id="CHEBI:29105"/>
    </cofactor>
    <text evidence="12 13 14">Binds 1 zinc ion per monomer.</text>
</comment>
<proteinExistence type="inferred from homology"/>
<dbReference type="InterPro" id="IPR050219">
    <property type="entry name" value="DnaG_primase"/>
</dbReference>
<keyword evidence="11 12" id="KW-0804">Transcription</keyword>
<keyword evidence="7 12" id="KW-0863">Zinc-finger</keyword>
<sequence length="613" mass="69913">MGHSPVDEIKSRLDIIEVIGSYIKLSKAGRNYKARCPFHSERTPSFMVSPERQIWHCFGCNAGGDIFAFVKQIEGIEFGDALRMLAQRAGVVLKRQDPAIQTKRKRLYEICELATKFFQKQLESREGQRASNYLFKDRGLKNQTIREWRLGWAPDEWHALADFLRQRDYSEQEVFDAGLTVKKESSNRGLSSVTTEDSPLNYYDRFRSRIMFPLFDIQGQVVGFAGRIFGKEDPNVGKYINTPQTVLYDKSWLLYGLNFAKLQLREKNSCIFVEGNLDVIMSHQAGIKNTVASSGTALTGAHLKIVGRYTDNLIFAFDMDLAGETATRRSIDLALENDFNVKIVSIGEKDPADLIKQSPSGWEKAAGSAIPIIDYYFKTVFAKYPGKDGQITSEDKKQIAKILLPVIKKIPNDIIRSHWIGELAKKLRVDEKALYGEMQKTRTETVAGPQTLKENKETKPEKSRIRELEERLLAIVFNYPENCKILSGSPKDFLFSKEAIQILSEFKKTIESAKKRAKKEDYLVLLKKKVPAELHGHIEYLCLLNEQYSLDELSAASEAKECLFALKTIKIKEEMLQLSFEVQDAQTNRDKKKLKQNLEKFNALSNQLIELSN</sequence>
<comment type="similarity">
    <text evidence="12 13">Belongs to the DnaG primase family.</text>
</comment>
<dbReference type="Pfam" id="PF01807">
    <property type="entry name" value="Zn_ribbon_DnaG"/>
    <property type="match status" value="1"/>
</dbReference>
<dbReference type="PROSITE" id="PS50880">
    <property type="entry name" value="TOPRIM"/>
    <property type="match status" value="1"/>
</dbReference>
<dbReference type="PANTHER" id="PTHR30313:SF2">
    <property type="entry name" value="DNA PRIMASE"/>
    <property type="match status" value="1"/>
</dbReference>
<dbReference type="GO" id="GO:0008270">
    <property type="term" value="F:zinc ion binding"/>
    <property type="evidence" value="ECO:0007669"/>
    <property type="project" value="UniProtKB-UniRule"/>
</dbReference>
<comment type="catalytic activity">
    <reaction evidence="12">
        <text>ssDNA + n NTP = ssDNA/pppN(pN)n-1 hybrid + (n-1) diphosphate.</text>
        <dbReference type="EC" id="2.7.7.101"/>
    </reaction>
</comment>
<evidence type="ECO:0000256" key="3">
    <source>
        <dbReference type="ARBA" id="ARBA00022679"/>
    </source>
</evidence>
<dbReference type="Gene3D" id="3.90.980.10">
    <property type="entry name" value="DNA primase, catalytic core, N-terminal domain"/>
    <property type="match status" value="1"/>
</dbReference>
<dbReference type="SMART" id="SM00493">
    <property type="entry name" value="TOPRIM"/>
    <property type="match status" value="1"/>
</dbReference>
<dbReference type="GO" id="GO:1990077">
    <property type="term" value="C:primosome complex"/>
    <property type="evidence" value="ECO:0007669"/>
    <property type="project" value="UniProtKB-KW"/>
</dbReference>
<dbReference type="InterPro" id="IPR019475">
    <property type="entry name" value="DNA_primase_DnaB-bd"/>
</dbReference>
<feature type="zinc finger region" description="CHC2-type" evidence="12 14">
    <location>
        <begin position="36"/>
        <end position="60"/>
    </location>
</feature>
<dbReference type="GO" id="GO:0000428">
    <property type="term" value="C:DNA-directed RNA polymerase complex"/>
    <property type="evidence" value="ECO:0007669"/>
    <property type="project" value="UniProtKB-KW"/>
</dbReference>
<evidence type="ECO:0000313" key="17">
    <source>
        <dbReference type="Proteomes" id="UP000229317"/>
    </source>
</evidence>
<dbReference type="EMBL" id="PCVO01000026">
    <property type="protein sequence ID" value="PIQ75335.1"/>
    <property type="molecule type" value="Genomic_DNA"/>
</dbReference>
<accession>A0A2H0KVL5</accession>